<name>A0A8X6PU37_NEPPI</name>
<accession>A0A8X6PU37</accession>
<dbReference type="AlphaFoldDB" id="A0A8X6PU37"/>
<evidence type="ECO:0000313" key="1">
    <source>
        <dbReference type="EMBL" id="GFT89017.1"/>
    </source>
</evidence>
<reference evidence="1" key="1">
    <citation type="submission" date="2020-08" db="EMBL/GenBank/DDBJ databases">
        <title>Multicomponent nature underlies the extraordinary mechanical properties of spider dragline silk.</title>
        <authorList>
            <person name="Kono N."/>
            <person name="Nakamura H."/>
            <person name="Mori M."/>
            <person name="Yoshida Y."/>
            <person name="Ohtoshi R."/>
            <person name="Malay A.D."/>
            <person name="Moran D.A.P."/>
            <person name="Tomita M."/>
            <person name="Numata K."/>
            <person name="Arakawa K."/>
        </authorList>
    </citation>
    <scope>NUCLEOTIDE SEQUENCE</scope>
</reference>
<protein>
    <submittedName>
        <fullName evidence="1">Uncharacterized protein</fullName>
    </submittedName>
</protein>
<dbReference type="Proteomes" id="UP000887013">
    <property type="component" value="Unassembled WGS sequence"/>
</dbReference>
<dbReference type="EMBL" id="BMAW01073717">
    <property type="protein sequence ID" value="GFT89017.1"/>
    <property type="molecule type" value="Genomic_DNA"/>
</dbReference>
<evidence type="ECO:0000313" key="2">
    <source>
        <dbReference type="Proteomes" id="UP000887013"/>
    </source>
</evidence>
<dbReference type="OrthoDB" id="6433930at2759"/>
<proteinExistence type="predicted"/>
<organism evidence="1 2">
    <name type="scientific">Nephila pilipes</name>
    <name type="common">Giant wood spider</name>
    <name type="synonym">Nephila maculata</name>
    <dbReference type="NCBI Taxonomy" id="299642"/>
    <lineage>
        <taxon>Eukaryota</taxon>
        <taxon>Metazoa</taxon>
        <taxon>Ecdysozoa</taxon>
        <taxon>Arthropoda</taxon>
        <taxon>Chelicerata</taxon>
        <taxon>Arachnida</taxon>
        <taxon>Araneae</taxon>
        <taxon>Araneomorphae</taxon>
        <taxon>Entelegynae</taxon>
        <taxon>Araneoidea</taxon>
        <taxon>Nephilidae</taxon>
        <taxon>Nephila</taxon>
    </lineage>
</organism>
<sequence>MDLDLCQVYFDAILKLLDKENRRENIKQLRIFLNRFPLTTNSSKGAKSKKGKEWRLWKITSCYRIAYLYRNSTCISSATALHFGDVLKQNLGIVRQMFQKSSILRICSIGGGSPSDLVALVKILGQNLGNRMSCDIHVTIVDMDENWITTCTTVLQCLEWFRNAEWKIRFVHADVTEMNEEVKNSIKKANIVSIVKFMSECKGGTKKKKLDFKKNLFQKVHDLMETGSLLFLLDCPHNGLSDICGGQSGLLPDSQLLYDVNHQSHKLDKVALQKHAKQYEKLFRSALRYNTLEVFCRAWLKAVDSPPTDGVFLKVLRDRYEGFRNCLAKINIQSSHHRHSDDASAKGWKQFFVAEMKNIGWNRKKIKRALASVEREVLQMYKK</sequence>
<comment type="caution">
    <text evidence="1">The sequence shown here is derived from an EMBL/GenBank/DDBJ whole genome shotgun (WGS) entry which is preliminary data.</text>
</comment>
<gene>
    <name evidence="1" type="primary">AVEN_210947_1</name>
    <name evidence="1" type="ORF">NPIL_501171</name>
</gene>
<keyword evidence="2" id="KW-1185">Reference proteome</keyword>